<keyword evidence="3" id="KW-1185">Reference proteome</keyword>
<feature type="compositionally biased region" description="Basic and acidic residues" evidence="1">
    <location>
        <begin position="117"/>
        <end position="146"/>
    </location>
</feature>
<comment type="caution">
    <text evidence="2">The sequence shown here is derived from an EMBL/GenBank/DDBJ whole genome shotgun (WGS) entry which is preliminary data.</text>
</comment>
<reference evidence="3" key="1">
    <citation type="journal article" date="2019" name="Int. J. Syst. Evol. Microbiol.">
        <title>The Global Catalogue of Microorganisms (GCM) 10K type strain sequencing project: providing services to taxonomists for standard genome sequencing and annotation.</title>
        <authorList>
            <consortium name="The Broad Institute Genomics Platform"/>
            <consortium name="The Broad Institute Genome Sequencing Center for Infectious Disease"/>
            <person name="Wu L."/>
            <person name="Ma J."/>
        </authorList>
    </citation>
    <scope>NUCLEOTIDE SEQUENCE [LARGE SCALE GENOMIC DNA]</scope>
    <source>
        <strain evidence="3">CCUG 55854</strain>
    </source>
</reference>
<evidence type="ECO:0000313" key="2">
    <source>
        <dbReference type="EMBL" id="MFD1043561.1"/>
    </source>
</evidence>
<evidence type="ECO:0000313" key="3">
    <source>
        <dbReference type="Proteomes" id="UP001597033"/>
    </source>
</evidence>
<dbReference type="Proteomes" id="UP001597033">
    <property type="component" value="Unassembled WGS sequence"/>
</dbReference>
<dbReference type="RefSeq" id="WP_162377280.1">
    <property type="nucleotide sequence ID" value="NZ_JBHTKN010000012.1"/>
</dbReference>
<gene>
    <name evidence="2" type="ORF">ACFQ2N_14505</name>
</gene>
<protein>
    <submittedName>
        <fullName evidence="2">Uncharacterized protein</fullName>
    </submittedName>
</protein>
<organism evidence="2 3">
    <name type="scientific">Pseudoxanthomonas kaohsiungensis</name>
    <dbReference type="NCBI Taxonomy" id="283923"/>
    <lineage>
        <taxon>Bacteria</taxon>
        <taxon>Pseudomonadati</taxon>
        <taxon>Pseudomonadota</taxon>
        <taxon>Gammaproteobacteria</taxon>
        <taxon>Lysobacterales</taxon>
        <taxon>Lysobacteraceae</taxon>
        <taxon>Pseudoxanthomonas</taxon>
    </lineage>
</organism>
<accession>A0ABW3LYK4</accession>
<proteinExistence type="predicted"/>
<dbReference type="EMBL" id="JBHTKN010000012">
    <property type="protein sequence ID" value="MFD1043561.1"/>
    <property type="molecule type" value="Genomic_DNA"/>
</dbReference>
<evidence type="ECO:0000256" key="1">
    <source>
        <dbReference type="SAM" id="MobiDB-lite"/>
    </source>
</evidence>
<feature type="compositionally biased region" description="Low complexity" evidence="1">
    <location>
        <begin position="66"/>
        <end position="77"/>
    </location>
</feature>
<name>A0ABW3LYK4_9GAMM</name>
<feature type="compositionally biased region" description="Basic and acidic residues" evidence="1">
    <location>
        <begin position="94"/>
        <end position="109"/>
    </location>
</feature>
<feature type="region of interest" description="Disordered" evidence="1">
    <location>
        <begin position="1"/>
        <end position="20"/>
    </location>
</feature>
<feature type="region of interest" description="Disordered" evidence="1">
    <location>
        <begin position="44"/>
        <end position="155"/>
    </location>
</feature>
<sequence>MDTKHDSSRRAPSGSRHAGTATRALLVAVLGGSAFLTHAQSVAPNRYGTPAVPPIANDSALERQQKAAAEAQRNQDAASRRAEQDRIGMAVDANRQRLEADRARTERQRATAANPAESERMRLDFEQRRQAAEREREELERQRAASEARPAPPEP</sequence>